<keyword evidence="2" id="KW-1185">Reference proteome</keyword>
<evidence type="ECO:0000313" key="2">
    <source>
        <dbReference type="Proteomes" id="UP000000719"/>
    </source>
</evidence>
<dbReference type="Proteomes" id="UP000000719">
    <property type="component" value="Chromosome"/>
</dbReference>
<accession>B8CZB3</accession>
<dbReference type="RefSeq" id="WP_015923601.1">
    <property type="nucleotide sequence ID" value="NC_011899.1"/>
</dbReference>
<dbReference type="Gene3D" id="3.40.50.2000">
    <property type="entry name" value="Glycogen Phosphorylase B"/>
    <property type="match status" value="2"/>
</dbReference>
<dbReference type="HOGENOM" id="CLU_735231_0_0_9"/>
<evidence type="ECO:0000313" key="1">
    <source>
        <dbReference type="EMBL" id="ACL70632.1"/>
    </source>
</evidence>
<dbReference type="STRING" id="373903.Hore_18830"/>
<dbReference type="EMBL" id="CP001098">
    <property type="protein sequence ID" value="ACL70632.1"/>
    <property type="molecule type" value="Genomic_DNA"/>
</dbReference>
<sequence length="376" mass="44341">MVKVLIIEPRKQHLEVLYPQVKFLQEGDCKVYVAVSSETYNLDLIKFLEDDITFIVREKEHLLFFMKKLKKIIQKEGIDLVVMNTLEGSLDLYLYNLFLRNIKTVRVIHNLDFLFENNYSNPLKNYLVKRIMTKVNSKVDYNLVLNKEIYSTARKLNVKNIDYFYPVFFRDFLEEEGITTVKINKSSPVKIGVQGGVYFNRRNYSSLIEGLNGLNIPIKQKVRIYIIGNIATDDGEKLRKIIRANGLDNNFVYFNKYLNYKDYFKLISEMDFLMPLIDRQVGSFSKYNNFKITSTEMMALAFKKPLINSSDFKLPDRYNSVVISYPGSVVSEGFEKAVNLSNIEYKNMVDYYNDFEERDFRKQQERYLKVINKILD</sequence>
<name>B8CZB3_HALOH</name>
<protein>
    <submittedName>
        <fullName evidence="1">Uncharacterized protein</fullName>
    </submittedName>
</protein>
<gene>
    <name evidence="1" type="ordered locus">Hore_18830</name>
</gene>
<reference evidence="1 2" key="1">
    <citation type="journal article" date="2009" name="PLoS ONE">
        <title>Genome analysis of the anaerobic thermohalophilic bacterium Halothermothrix orenii.</title>
        <authorList>
            <person name="Mavromatis K."/>
            <person name="Ivanova N."/>
            <person name="Anderson I."/>
            <person name="Lykidis A."/>
            <person name="Hooper S.D."/>
            <person name="Sun H."/>
            <person name="Kunin V."/>
            <person name="Lapidus A."/>
            <person name="Hugenholtz P."/>
            <person name="Patel B."/>
            <person name="Kyrpides N.C."/>
        </authorList>
    </citation>
    <scope>NUCLEOTIDE SEQUENCE [LARGE SCALE GENOMIC DNA]</scope>
    <source>
        <strain evidence="2">H 168 / OCM 544 / DSM 9562</strain>
    </source>
</reference>
<dbReference type="KEGG" id="hor:Hore_18830"/>
<dbReference type="AlphaFoldDB" id="B8CZB3"/>
<organism evidence="1 2">
    <name type="scientific">Halothermothrix orenii (strain H 168 / OCM 544 / DSM 9562)</name>
    <dbReference type="NCBI Taxonomy" id="373903"/>
    <lineage>
        <taxon>Bacteria</taxon>
        <taxon>Bacillati</taxon>
        <taxon>Bacillota</taxon>
        <taxon>Clostridia</taxon>
        <taxon>Halanaerobiales</taxon>
        <taxon>Halothermotrichaceae</taxon>
        <taxon>Halothermothrix</taxon>
    </lineage>
</organism>
<dbReference type="OrthoDB" id="9806653at2"/>
<dbReference type="SUPFAM" id="SSF53756">
    <property type="entry name" value="UDP-Glycosyltransferase/glycogen phosphorylase"/>
    <property type="match status" value="1"/>
</dbReference>
<proteinExistence type="predicted"/>